<dbReference type="Proteomes" id="UP000202440">
    <property type="component" value="Chromosome"/>
</dbReference>
<keyword evidence="3" id="KW-0378">Hydrolase</keyword>
<dbReference type="Gene3D" id="3.40.50.450">
    <property type="match status" value="1"/>
</dbReference>
<protein>
    <recommendedName>
        <fullName evidence="3">Cytokinin riboside 5'-monophosphate phosphoribohydrolase</fullName>
        <ecNumber evidence="3">3.2.2.n1</ecNumber>
    </recommendedName>
</protein>
<dbReference type="PANTHER" id="PTHR31223:SF70">
    <property type="entry name" value="LOG FAMILY PROTEIN YJL055W"/>
    <property type="match status" value="1"/>
</dbReference>
<reference evidence="4 5" key="1">
    <citation type="submission" date="2017-07" db="EMBL/GenBank/DDBJ databases">
        <title>Annotated genome sequence of Bacterioplanes sanyensis isolated from Red Sea.</title>
        <authorList>
            <person name="Rehman Z.U."/>
        </authorList>
    </citation>
    <scope>NUCLEOTIDE SEQUENCE [LARGE SCALE GENOMIC DNA]</scope>
    <source>
        <strain evidence="4 5">NV9</strain>
    </source>
</reference>
<proteinExistence type="inferred from homology"/>
<dbReference type="NCBIfam" id="TIGR00730">
    <property type="entry name" value="Rossman fold protein, TIGR00730 family"/>
    <property type="match status" value="1"/>
</dbReference>
<dbReference type="GO" id="GO:0008714">
    <property type="term" value="F:AMP nucleosidase activity"/>
    <property type="evidence" value="ECO:0007669"/>
    <property type="project" value="UniProtKB-EC"/>
</dbReference>
<name>A0A222FJT0_9GAMM</name>
<evidence type="ECO:0000256" key="1">
    <source>
        <dbReference type="ARBA" id="ARBA00000274"/>
    </source>
</evidence>
<evidence type="ECO:0000313" key="5">
    <source>
        <dbReference type="Proteomes" id="UP000202440"/>
    </source>
</evidence>
<keyword evidence="5" id="KW-1185">Reference proteome</keyword>
<dbReference type="KEGG" id="bsan:CHH28_10225"/>
<gene>
    <name evidence="4" type="ORF">CHH28_10225</name>
</gene>
<evidence type="ECO:0000256" key="2">
    <source>
        <dbReference type="ARBA" id="ARBA00006763"/>
    </source>
</evidence>
<comment type="catalytic activity">
    <reaction evidence="1">
        <text>AMP + H2O = D-ribose 5-phosphate + adenine</text>
        <dbReference type="Rhea" id="RHEA:20129"/>
        <dbReference type="ChEBI" id="CHEBI:15377"/>
        <dbReference type="ChEBI" id="CHEBI:16708"/>
        <dbReference type="ChEBI" id="CHEBI:78346"/>
        <dbReference type="ChEBI" id="CHEBI:456215"/>
        <dbReference type="EC" id="3.2.2.4"/>
    </reaction>
</comment>
<sequence>MKRLAIYCGARSGRDDKYRQAAANLASQLAKRGIGIVYGGGHTGLMGVVADAALAAGGEVIGVIPSTLHDKEVGHTGLSQLIHVKTMHERKATMAQLADGFLALPGGIGTLDELIEIWCWAGLGDHHKPCACFDVDQYWQALFDLLDHIEQEGFAHSSAELARLASPEEVLRWLNLS</sequence>
<keyword evidence="3" id="KW-0203">Cytokinin biosynthesis</keyword>
<dbReference type="PANTHER" id="PTHR31223">
    <property type="entry name" value="LOG FAMILY PROTEIN YJL055W"/>
    <property type="match status" value="1"/>
</dbReference>
<dbReference type="GO" id="GO:0009691">
    <property type="term" value="P:cytokinin biosynthetic process"/>
    <property type="evidence" value="ECO:0007669"/>
    <property type="project" value="UniProtKB-UniRule"/>
</dbReference>
<dbReference type="InterPro" id="IPR031100">
    <property type="entry name" value="LOG_fam"/>
</dbReference>
<dbReference type="Pfam" id="PF03641">
    <property type="entry name" value="Lysine_decarbox"/>
    <property type="match status" value="1"/>
</dbReference>
<organism evidence="4 5">
    <name type="scientific">Bacterioplanes sanyensis</name>
    <dbReference type="NCBI Taxonomy" id="1249553"/>
    <lineage>
        <taxon>Bacteria</taxon>
        <taxon>Pseudomonadati</taxon>
        <taxon>Pseudomonadota</taxon>
        <taxon>Gammaproteobacteria</taxon>
        <taxon>Oceanospirillales</taxon>
        <taxon>Oceanospirillaceae</taxon>
        <taxon>Bacterioplanes</taxon>
    </lineage>
</organism>
<evidence type="ECO:0000256" key="3">
    <source>
        <dbReference type="RuleBase" id="RU363015"/>
    </source>
</evidence>
<dbReference type="InterPro" id="IPR005269">
    <property type="entry name" value="LOG"/>
</dbReference>
<comment type="similarity">
    <text evidence="2 3">Belongs to the LOG family.</text>
</comment>
<dbReference type="GO" id="GO:0005829">
    <property type="term" value="C:cytosol"/>
    <property type="evidence" value="ECO:0007669"/>
    <property type="project" value="TreeGrafter"/>
</dbReference>
<dbReference type="EC" id="3.2.2.n1" evidence="3"/>
<dbReference type="SUPFAM" id="SSF102405">
    <property type="entry name" value="MCP/YpsA-like"/>
    <property type="match status" value="1"/>
</dbReference>
<dbReference type="AlphaFoldDB" id="A0A222FJT0"/>
<dbReference type="OrthoDB" id="9801098at2"/>
<dbReference type="RefSeq" id="WP_094060214.1">
    <property type="nucleotide sequence ID" value="NZ_CP022530.1"/>
</dbReference>
<accession>A0A222FJT0</accession>
<dbReference type="EMBL" id="CP022530">
    <property type="protein sequence ID" value="ASP39030.1"/>
    <property type="molecule type" value="Genomic_DNA"/>
</dbReference>
<evidence type="ECO:0000313" key="4">
    <source>
        <dbReference type="EMBL" id="ASP39030.1"/>
    </source>
</evidence>